<reference evidence="1 2" key="2">
    <citation type="submission" date="2020-04" db="EMBL/GenBank/DDBJ databases">
        <authorList>
            <person name="Fomenkov A."/>
            <person name="Anton B.P."/>
            <person name="Roberts R.J."/>
        </authorList>
    </citation>
    <scope>NUCLEOTIDE SEQUENCE [LARGE SCALE GENOMIC DNA]</scope>
    <source>
        <strain evidence="1 2">CCAP 1403/13f</strain>
    </source>
</reference>
<dbReference type="RefSeq" id="WP_168696167.1">
    <property type="nucleotide sequence ID" value="NZ_CP051206.1"/>
</dbReference>
<reference evidence="1 2" key="1">
    <citation type="submission" date="2020-04" db="EMBL/GenBank/DDBJ databases">
        <title>Genome-Wide Identification of 5-Methylcytosine Sites in Bacterial Genomes By High-Throughput Sequencing of MspJI Restriction Fragments.</title>
        <authorList>
            <person name="Wu V."/>
        </authorList>
    </citation>
    <scope>NUCLEOTIDE SEQUENCE [LARGE SCALE GENOMIC DNA]</scope>
    <source>
        <strain evidence="1 2">CCAP 1403/13f</strain>
    </source>
</reference>
<dbReference type="EMBL" id="CP051206">
    <property type="protein sequence ID" value="QJB45143.1"/>
    <property type="molecule type" value="Genomic_DNA"/>
</dbReference>
<gene>
    <name evidence="1" type="ORF">HGD76_14130</name>
</gene>
<name>A0A6H2C134_DOLFA</name>
<accession>A0A6H2C134</accession>
<dbReference type="AlphaFoldDB" id="A0A6H2C134"/>
<proteinExistence type="predicted"/>
<protein>
    <recommendedName>
        <fullName evidence="3">HEPN domain-containing protein</fullName>
    </recommendedName>
</protein>
<organism evidence="1 2">
    <name type="scientific">Dolichospermum flos-aquae CCAP 1403/13F</name>
    <dbReference type="NCBI Taxonomy" id="315271"/>
    <lineage>
        <taxon>Bacteria</taxon>
        <taxon>Bacillati</taxon>
        <taxon>Cyanobacteriota</taxon>
        <taxon>Cyanophyceae</taxon>
        <taxon>Nostocales</taxon>
        <taxon>Aphanizomenonaceae</taxon>
        <taxon>Dolichospermum</taxon>
    </lineage>
</organism>
<evidence type="ECO:0008006" key="3">
    <source>
        <dbReference type="Google" id="ProtNLM"/>
    </source>
</evidence>
<sequence>MKITFTDREMQRAWRENSSAYHNHNGVRTNAHRLLLFYAVECGLKAVLMKKKKVNRTDLYPEILKKGHDINGLLECLYPGNNSLQIWKLPKQLFIQDIQDNSYVKIKQERQLTPDDINQIWRYGGKFILKKDESENKREKITDEDIEKKLLNIVELIKKELQGL</sequence>
<evidence type="ECO:0000313" key="2">
    <source>
        <dbReference type="Proteomes" id="UP000502433"/>
    </source>
</evidence>
<evidence type="ECO:0000313" key="1">
    <source>
        <dbReference type="EMBL" id="QJB45143.1"/>
    </source>
</evidence>
<dbReference type="KEGG" id="dfs:HGD76_14130"/>
<dbReference type="Proteomes" id="UP000502433">
    <property type="component" value="Chromosome"/>
</dbReference>